<evidence type="ECO:0000313" key="2">
    <source>
        <dbReference type="Proteomes" id="UP000582487"/>
    </source>
</evidence>
<keyword evidence="1" id="KW-0966">Cell projection</keyword>
<dbReference type="Proteomes" id="UP000582487">
    <property type="component" value="Unassembled WGS sequence"/>
</dbReference>
<evidence type="ECO:0000313" key="1">
    <source>
        <dbReference type="EMBL" id="NMW93163.1"/>
    </source>
</evidence>
<proteinExistence type="predicted"/>
<dbReference type="RefSeq" id="WP_004013723.1">
    <property type="nucleotide sequence ID" value="NZ_CAMPUA010000001.1"/>
</dbReference>
<keyword evidence="1" id="KW-0282">Flagellum</keyword>
<comment type="caution">
    <text evidence="1">The sequence shown here is derived from an EMBL/GenBank/DDBJ whole genome shotgun (WGS) entry which is preliminary data.</text>
</comment>
<accession>A0A2J9KMY4</accession>
<gene>
    <name evidence="1" type="ORF">HHJ74_05565</name>
</gene>
<dbReference type="AlphaFoldDB" id="A0A2J9KMY4"/>
<reference evidence="1 2" key="1">
    <citation type="submission" date="2020-04" db="EMBL/GenBank/DDBJ databases">
        <title>Antimicrobial susceptibility and clonality of vaginal-derived multi-drug resistant Mobiluncus isolates in China.</title>
        <authorList>
            <person name="Zhang X."/>
        </authorList>
    </citation>
    <scope>NUCLEOTIDE SEQUENCE [LARGE SCALE GENOMIC DNA]</scope>
    <source>
        <strain evidence="1 2">7</strain>
    </source>
</reference>
<organism evidence="1 2">
    <name type="scientific">Mobiluncus mulieris</name>
    <dbReference type="NCBI Taxonomy" id="2052"/>
    <lineage>
        <taxon>Bacteria</taxon>
        <taxon>Bacillati</taxon>
        <taxon>Actinomycetota</taxon>
        <taxon>Actinomycetes</taxon>
        <taxon>Actinomycetales</taxon>
        <taxon>Actinomycetaceae</taxon>
        <taxon>Mobiluncus</taxon>
    </lineage>
</organism>
<dbReference type="PANTHER" id="PTHR39185:SF1">
    <property type="entry name" value="SWARMING MOTILITY PROTEIN SWRD"/>
    <property type="match status" value="1"/>
</dbReference>
<dbReference type="Pfam" id="PF06289">
    <property type="entry name" value="FlbD"/>
    <property type="match status" value="1"/>
</dbReference>
<dbReference type="EMBL" id="JABCUV010000005">
    <property type="protein sequence ID" value="NMW93163.1"/>
    <property type="molecule type" value="Genomic_DNA"/>
</dbReference>
<dbReference type="OrthoDB" id="9799862at2"/>
<dbReference type="InterPro" id="IPR009384">
    <property type="entry name" value="SwrD-like"/>
</dbReference>
<name>A0A2J9KMY4_9ACTO</name>
<dbReference type="PANTHER" id="PTHR39185">
    <property type="entry name" value="SWARMING MOTILITY PROTEIN SWRD"/>
    <property type="match status" value="1"/>
</dbReference>
<sequence>MIALKRLGGSEFVLNADLIERVESAPDTIIVMVDATRYIVEQTVTEVIELIREDRARLLARVEELIQEDNQKTTAPVQLSVAYSSPGKEE</sequence>
<protein>
    <submittedName>
        <fullName evidence="1">Flagellar FlbD family protein</fullName>
    </submittedName>
</protein>
<keyword evidence="1" id="KW-0969">Cilium</keyword>